<dbReference type="AlphaFoldDB" id="A0A1T2KXE7"/>
<organism evidence="1 2">
    <name type="scientific">Solemya velesiana gill symbiont</name>
    <dbReference type="NCBI Taxonomy" id="1918948"/>
    <lineage>
        <taxon>Bacteria</taxon>
        <taxon>Pseudomonadati</taxon>
        <taxon>Pseudomonadota</taxon>
        <taxon>Gammaproteobacteria</taxon>
        <taxon>sulfur-oxidizing symbionts</taxon>
    </lineage>
</organism>
<sequence>MTDQKIILSIVEMGGYPDFAPLFRSLGYQPGKLHAIRKAQSWLKKNKPAVVVSEFHFDPELRDRMSNLESLMATLQRYAPDAKVIVFIDKNHRDRLEKVQARYNVFGALGYPIDEESLKALLQKAAE</sequence>
<proteinExistence type="predicted"/>
<evidence type="ECO:0008006" key="3">
    <source>
        <dbReference type="Google" id="ProtNLM"/>
    </source>
</evidence>
<dbReference type="Gene3D" id="3.40.50.2300">
    <property type="match status" value="1"/>
</dbReference>
<accession>A0A1T2KXE7</accession>
<evidence type="ECO:0000313" key="2">
    <source>
        <dbReference type="Proteomes" id="UP000190896"/>
    </source>
</evidence>
<dbReference type="OrthoDB" id="9792877at2"/>
<dbReference type="RefSeq" id="WP_078485897.1">
    <property type="nucleotide sequence ID" value="NZ_MPRJ01000009.1"/>
</dbReference>
<evidence type="ECO:0000313" key="1">
    <source>
        <dbReference type="EMBL" id="OOZ37484.1"/>
    </source>
</evidence>
<name>A0A1T2KXE7_9GAMM</name>
<gene>
    <name evidence="1" type="ORF">BOW51_02195</name>
</gene>
<keyword evidence="2" id="KW-1185">Reference proteome</keyword>
<dbReference type="Proteomes" id="UP000190896">
    <property type="component" value="Unassembled WGS sequence"/>
</dbReference>
<dbReference type="EMBL" id="MPRJ01000009">
    <property type="protein sequence ID" value="OOZ37484.1"/>
    <property type="molecule type" value="Genomic_DNA"/>
</dbReference>
<reference evidence="1 2" key="1">
    <citation type="submission" date="2016-11" db="EMBL/GenBank/DDBJ databases">
        <title>Mixed transmission modes and dynamic genome evolution in an obligate animal-bacterial symbiosis.</title>
        <authorList>
            <person name="Russell S.L."/>
            <person name="Corbett-Detig R.B."/>
            <person name="Cavanaugh C.M."/>
        </authorList>
    </citation>
    <scope>NUCLEOTIDE SEQUENCE [LARGE SCALE GENOMIC DNA]</scope>
    <source>
        <strain evidence="1">Se-Cadez</strain>
    </source>
</reference>
<comment type="caution">
    <text evidence="1">The sequence shown here is derived from an EMBL/GenBank/DDBJ whole genome shotgun (WGS) entry which is preliminary data.</text>
</comment>
<protein>
    <recommendedName>
        <fullName evidence="3">Response regulatory domain-containing protein</fullName>
    </recommendedName>
</protein>